<feature type="region of interest" description="Disordered" evidence="1">
    <location>
        <begin position="1"/>
        <end position="22"/>
    </location>
</feature>
<gene>
    <name evidence="4" type="ORF">M5I08_06795</name>
    <name evidence="3" type="ORF">M5I08_16330</name>
</gene>
<dbReference type="EMBL" id="CP097320">
    <property type="protein sequence ID" value="UQX09832.1"/>
    <property type="molecule type" value="Genomic_DNA"/>
</dbReference>
<organism evidence="3 5">
    <name type="scientific">Candidatus Mycobacterium methanotrophicum</name>
    <dbReference type="NCBI Taxonomy" id="2943498"/>
    <lineage>
        <taxon>Bacteria</taxon>
        <taxon>Bacillati</taxon>
        <taxon>Actinomycetota</taxon>
        <taxon>Actinomycetes</taxon>
        <taxon>Mycobacteriales</taxon>
        <taxon>Mycobacteriaceae</taxon>
        <taxon>Mycobacterium</taxon>
    </lineage>
</organism>
<sequence>MRATRKNPADLTGEQRTSLAETTDTNRTLCRAYLLKEQLREVFRVKGQTGRQLLAGWLSWASHSRIPEFVALARTIRHYRELICNTPLITACRMRAQRRRTPTCEH</sequence>
<evidence type="ECO:0000313" key="3">
    <source>
        <dbReference type="EMBL" id="UQX09832.1"/>
    </source>
</evidence>
<feature type="domain" description="Transposase IS204/IS1001/IS1096/IS1165 DDE" evidence="2">
    <location>
        <begin position="2"/>
        <end position="85"/>
    </location>
</feature>
<keyword evidence="5" id="KW-1185">Reference proteome</keyword>
<dbReference type="EMBL" id="CP097320">
    <property type="protein sequence ID" value="UQX12042.1"/>
    <property type="molecule type" value="Genomic_DNA"/>
</dbReference>
<dbReference type="InterPro" id="IPR002560">
    <property type="entry name" value="Transposase_DDE"/>
</dbReference>
<proteinExistence type="predicted"/>
<dbReference type="Pfam" id="PF01610">
    <property type="entry name" value="DDE_Tnp_ISL3"/>
    <property type="match status" value="1"/>
</dbReference>
<dbReference type="Proteomes" id="UP001056610">
    <property type="component" value="Chromosome"/>
</dbReference>
<protein>
    <submittedName>
        <fullName evidence="3">Transposase</fullName>
    </submittedName>
</protein>
<evidence type="ECO:0000259" key="2">
    <source>
        <dbReference type="Pfam" id="PF01610"/>
    </source>
</evidence>
<evidence type="ECO:0000313" key="5">
    <source>
        <dbReference type="Proteomes" id="UP001056610"/>
    </source>
</evidence>
<accession>A0ABY4QHY3</accession>
<evidence type="ECO:0000256" key="1">
    <source>
        <dbReference type="SAM" id="MobiDB-lite"/>
    </source>
</evidence>
<evidence type="ECO:0000313" key="4">
    <source>
        <dbReference type="EMBL" id="UQX12042.1"/>
    </source>
</evidence>
<reference evidence="3" key="1">
    <citation type="submission" date="2022-05" db="EMBL/GenBank/DDBJ databases">
        <title>A methanotrophic Mycobacterium dominates a cave microbial ecosystem.</title>
        <authorList>
            <person name="Van Spanning R.J.M."/>
            <person name="Guan Q."/>
            <person name="Melkonian C."/>
            <person name="Gallant J."/>
            <person name="Polerecky L."/>
            <person name="Flot J.-F."/>
            <person name="Brandt B.W."/>
            <person name="Braster M."/>
            <person name="Iturbe Espinoza P."/>
            <person name="Aerts J."/>
            <person name="Meima-Franke M."/>
            <person name="Piersma S.R."/>
            <person name="Bunduc C."/>
            <person name="Ummels R."/>
            <person name="Pain A."/>
            <person name="Fleming E.J."/>
            <person name="van der Wel N."/>
            <person name="Gherman V.D."/>
            <person name="Sarbu S.M."/>
            <person name="Bodelier P.L.E."/>
            <person name="Bitter W."/>
        </authorList>
    </citation>
    <scope>NUCLEOTIDE SEQUENCE</scope>
    <source>
        <strain evidence="3">Sulfur Cave</strain>
    </source>
</reference>
<name>A0ABY4QHY3_9MYCO</name>